<dbReference type="Proteomes" id="UP000276215">
    <property type="component" value="Unassembled WGS sequence"/>
</dbReference>
<evidence type="ECO:0000313" key="2">
    <source>
        <dbReference type="EMBL" id="RPB03110.1"/>
    </source>
</evidence>
<dbReference type="STRING" id="1336337.A0A3N4JXU4"/>
<organism evidence="2 3">
    <name type="scientific">Choiromyces venosus 120613-1</name>
    <dbReference type="NCBI Taxonomy" id="1336337"/>
    <lineage>
        <taxon>Eukaryota</taxon>
        <taxon>Fungi</taxon>
        <taxon>Dikarya</taxon>
        <taxon>Ascomycota</taxon>
        <taxon>Pezizomycotina</taxon>
        <taxon>Pezizomycetes</taxon>
        <taxon>Pezizales</taxon>
        <taxon>Tuberaceae</taxon>
        <taxon>Choiromyces</taxon>
    </lineage>
</organism>
<dbReference type="Pfam" id="PF11735">
    <property type="entry name" value="CAP59_mtransfer"/>
    <property type="match status" value="1"/>
</dbReference>
<evidence type="ECO:0000313" key="3">
    <source>
        <dbReference type="Proteomes" id="UP000276215"/>
    </source>
</evidence>
<dbReference type="PANTHER" id="PTHR34144">
    <property type="entry name" value="CHROMOSOME 8, WHOLE GENOME SHOTGUN SEQUENCE"/>
    <property type="match status" value="1"/>
</dbReference>
<proteinExistence type="predicted"/>
<feature type="signal peptide" evidence="1">
    <location>
        <begin position="1"/>
        <end position="24"/>
    </location>
</feature>
<gene>
    <name evidence="2" type="ORF">L873DRAFT_1671111</name>
</gene>
<dbReference type="EMBL" id="ML120364">
    <property type="protein sequence ID" value="RPB03110.1"/>
    <property type="molecule type" value="Genomic_DNA"/>
</dbReference>
<evidence type="ECO:0008006" key="4">
    <source>
        <dbReference type="Google" id="ProtNLM"/>
    </source>
</evidence>
<evidence type="ECO:0000256" key="1">
    <source>
        <dbReference type="SAM" id="SignalP"/>
    </source>
</evidence>
<protein>
    <recommendedName>
        <fullName evidence="4">Glycosyltransferase family 69 protein</fullName>
    </recommendedName>
</protein>
<dbReference type="InterPro" id="IPR021047">
    <property type="entry name" value="Mannosyltransferase_CMT1"/>
</dbReference>
<reference evidence="2 3" key="1">
    <citation type="journal article" date="2018" name="Nat. Ecol. Evol.">
        <title>Pezizomycetes genomes reveal the molecular basis of ectomycorrhizal truffle lifestyle.</title>
        <authorList>
            <person name="Murat C."/>
            <person name="Payen T."/>
            <person name="Noel B."/>
            <person name="Kuo A."/>
            <person name="Morin E."/>
            <person name="Chen J."/>
            <person name="Kohler A."/>
            <person name="Krizsan K."/>
            <person name="Balestrini R."/>
            <person name="Da Silva C."/>
            <person name="Montanini B."/>
            <person name="Hainaut M."/>
            <person name="Levati E."/>
            <person name="Barry K.W."/>
            <person name="Belfiori B."/>
            <person name="Cichocki N."/>
            <person name="Clum A."/>
            <person name="Dockter R.B."/>
            <person name="Fauchery L."/>
            <person name="Guy J."/>
            <person name="Iotti M."/>
            <person name="Le Tacon F."/>
            <person name="Lindquist E.A."/>
            <person name="Lipzen A."/>
            <person name="Malagnac F."/>
            <person name="Mello A."/>
            <person name="Molinier V."/>
            <person name="Miyauchi S."/>
            <person name="Poulain J."/>
            <person name="Riccioni C."/>
            <person name="Rubini A."/>
            <person name="Sitrit Y."/>
            <person name="Splivallo R."/>
            <person name="Traeger S."/>
            <person name="Wang M."/>
            <person name="Zifcakova L."/>
            <person name="Wipf D."/>
            <person name="Zambonelli A."/>
            <person name="Paolocci F."/>
            <person name="Nowrousian M."/>
            <person name="Ottonello S."/>
            <person name="Baldrian P."/>
            <person name="Spatafora J.W."/>
            <person name="Henrissat B."/>
            <person name="Nagy L.G."/>
            <person name="Aury J.M."/>
            <person name="Wincker P."/>
            <person name="Grigoriev I.V."/>
            <person name="Bonfante P."/>
            <person name="Martin F.M."/>
        </authorList>
    </citation>
    <scope>NUCLEOTIDE SEQUENCE [LARGE SCALE GENOMIC DNA]</scope>
    <source>
        <strain evidence="2 3">120613-1</strain>
    </source>
</reference>
<keyword evidence="1" id="KW-0732">Signal</keyword>
<sequence length="391" mass="43802">MIRRRSRLTLILLLTCTFLFFNLSTLSPRSPLNHTSPLHPVNPGRIFIASDHWNSEAILRSHWSDAVTKLILRLGVDNVYFSLYESGSWDDTKGALRELDERLGKLGVKRTVILEDTTHAEEISRTPKKGEEGWIVTPRGKKELRRIPYLANARNRVLEPLLDIYPGGANASFDRVLFLNDVIFTAEDAIKLLNTRNGEYSAACSLDFLDSTKFYDTFALRDINGRPAASLSYPFFASGPSRNSFLASVPVPVRSCWNGMVAFDATPFLPPFNLRFRGVPDSLAERHVEGSECCLIHYDNPVSGKGVWLNPDIRVAYNVKGWELVRQGMGWPGMSDRAWGGVIGTVTAVLGLPWRDDKIAARVKEWGGDEPGVDCLIDEMQVLADNGWKHL</sequence>
<name>A0A3N4JXU4_9PEZI</name>
<dbReference type="AlphaFoldDB" id="A0A3N4JXU4"/>
<keyword evidence="3" id="KW-1185">Reference proteome</keyword>
<dbReference type="PANTHER" id="PTHR34144:SF7">
    <property type="entry name" value="EXPORT PROTEIN (CAP59), PUTATIVE (AFU_ORTHOLOGUE AFUA_7G05020)-RELATED"/>
    <property type="match status" value="1"/>
</dbReference>
<accession>A0A3N4JXU4</accession>
<feature type="chain" id="PRO_5018090516" description="Glycosyltransferase family 69 protein" evidence="1">
    <location>
        <begin position="25"/>
        <end position="391"/>
    </location>
</feature>
<dbReference type="OrthoDB" id="262547at2759"/>